<dbReference type="Pfam" id="PF13927">
    <property type="entry name" value="Ig_3"/>
    <property type="match status" value="1"/>
</dbReference>
<feature type="transmembrane region" description="Helical" evidence="8">
    <location>
        <begin position="173"/>
        <end position="196"/>
    </location>
</feature>
<name>Q4RDM1_TETNG</name>
<dbReference type="PROSITE" id="PS50835">
    <property type="entry name" value="IG_LIKE"/>
    <property type="match status" value="1"/>
</dbReference>
<dbReference type="PANTHER" id="PTHR44969">
    <property type="entry name" value="CELL SURFACE A33 ANTIGEN"/>
    <property type="match status" value="1"/>
</dbReference>
<evidence type="ECO:0000256" key="3">
    <source>
        <dbReference type="ARBA" id="ARBA00022729"/>
    </source>
</evidence>
<feature type="non-terminal residue" evidence="10">
    <location>
        <position position="1"/>
    </location>
</feature>
<dbReference type="AlphaFoldDB" id="Q4RDM1"/>
<dbReference type="InterPro" id="IPR003599">
    <property type="entry name" value="Ig_sub"/>
</dbReference>
<dbReference type="InterPro" id="IPR003598">
    <property type="entry name" value="Ig_sub2"/>
</dbReference>
<organism evidence="10">
    <name type="scientific">Tetraodon nigroviridis</name>
    <name type="common">Spotted green pufferfish</name>
    <name type="synonym">Chelonodon nigroviridis</name>
    <dbReference type="NCBI Taxonomy" id="99883"/>
    <lineage>
        <taxon>Eukaryota</taxon>
        <taxon>Metazoa</taxon>
        <taxon>Chordata</taxon>
        <taxon>Craniata</taxon>
        <taxon>Vertebrata</taxon>
        <taxon>Euteleostomi</taxon>
        <taxon>Actinopterygii</taxon>
        <taxon>Neopterygii</taxon>
        <taxon>Teleostei</taxon>
        <taxon>Neoteleostei</taxon>
        <taxon>Acanthomorphata</taxon>
        <taxon>Eupercaria</taxon>
        <taxon>Tetraodontiformes</taxon>
        <taxon>Tetradontoidea</taxon>
        <taxon>Tetraodontidae</taxon>
        <taxon>Tetraodon</taxon>
    </lineage>
</organism>
<dbReference type="InterPro" id="IPR036179">
    <property type="entry name" value="Ig-like_dom_sf"/>
</dbReference>
<keyword evidence="8" id="KW-1133">Transmembrane helix</keyword>
<evidence type="ECO:0000259" key="9">
    <source>
        <dbReference type="PROSITE" id="PS50835"/>
    </source>
</evidence>
<keyword evidence="6" id="KW-0325">Glycoprotein</keyword>
<dbReference type="GO" id="GO:0005886">
    <property type="term" value="C:plasma membrane"/>
    <property type="evidence" value="ECO:0007669"/>
    <property type="project" value="UniProtKB-SubCell"/>
</dbReference>
<sequence length="226" mass="24406">VLILTHHPASSSTEIVPTYEGRVALDVDVSSGRADLQLFFTTLADSGVYECYVHILGDDKGKLVDKARLVVRVPPSVPACAIQGKVECGQNINLTCRSEEGSPPPTYTWEAHDAQNVPRNKGATVKDGILSLYNISEETSGNYICTAANELSSAQCSLSLKVTSSSESLLPTWAIVLIIAFATVVRIVVIAAYCYYRQKRKGPCRCGDYAWIRDSDTVVESGGEDG</sequence>
<dbReference type="PANTHER" id="PTHR44969:SF1">
    <property type="entry name" value="CELL SURFACE A33 ANTIGEN"/>
    <property type="match status" value="1"/>
</dbReference>
<protein>
    <submittedName>
        <fullName evidence="10">Chromosome undetermined SCAF16189, whole genome shotgun sequence</fullName>
    </submittedName>
</protein>
<dbReference type="InterPro" id="IPR007110">
    <property type="entry name" value="Ig-like_dom"/>
</dbReference>
<dbReference type="InterPro" id="IPR042474">
    <property type="entry name" value="A33"/>
</dbReference>
<evidence type="ECO:0000313" key="10">
    <source>
        <dbReference type="EMBL" id="CAG13511.1"/>
    </source>
</evidence>
<keyword evidence="4 8" id="KW-0472">Membrane</keyword>
<reference evidence="10" key="2">
    <citation type="submission" date="2004-02" db="EMBL/GenBank/DDBJ databases">
        <authorList>
            <consortium name="Genoscope"/>
            <consortium name="Whitehead Institute Centre for Genome Research"/>
        </authorList>
    </citation>
    <scope>NUCLEOTIDE SEQUENCE</scope>
</reference>
<dbReference type="MEROPS" id="I43.001"/>
<evidence type="ECO:0000256" key="8">
    <source>
        <dbReference type="SAM" id="Phobius"/>
    </source>
</evidence>
<evidence type="ECO:0000256" key="6">
    <source>
        <dbReference type="ARBA" id="ARBA00023180"/>
    </source>
</evidence>
<evidence type="ECO:0000256" key="1">
    <source>
        <dbReference type="ARBA" id="ARBA00004236"/>
    </source>
</evidence>
<comment type="subcellular location">
    <subcellularLocation>
        <location evidence="1">Cell membrane</location>
    </subcellularLocation>
</comment>
<dbReference type="OrthoDB" id="8825892at2759"/>
<gene>
    <name evidence="10" type="ORF">GSTENG00037782001</name>
</gene>
<evidence type="ECO:0000256" key="7">
    <source>
        <dbReference type="ARBA" id="ARBA00023319"/>
    </source>
</evidence>
<keyword evidence="2" id="KW-1003">Cell membrane</keyword>
<feature type="domain" description="Ig-like" evidence="9">
    <location>
        <begin position="75"/>
        <end position="163"/>
    </location>
</feature>
<keyword evidence="3" id="KW-0732">Signal</keyword>
<reference evidence="10" key="1">
    <citation type="journal article" date="2004" name="Nature">
        <title>Genome duplication in the teleost fish Tetraodon nigroviridis reveals the early vertebrate proto-karyotype.</title>
        <authorList>
            <person name="Jaillon O."/>
            <person name="Aury J.-M."/>
            <person name="Brunet F."/>
            <person name="Petit J.-L."/>
            <person name="Stange-Thomann N."/>
            <person name="Mauceli E."/>
            <person name="Bouneau L."/>
            <person name="Fischer C."/>
            <person name="Ozouf-Costaz C."/>
            <person name="Bernot A."/>
            <person name="Nicaud S."/>
            <person name="Jaffe D."/>
            <person name="Fisher S."/>
            <person name="Lutfalla G."/>
            <person name="Dossat C."/>
            <person name="Segurens B."/>
            <person name="Dasilva C."/>
            <person name="Salanoubat M."/>
            <person name="Levy M."/>
            <person name="Boudet N."/>
            <person name="Castellano S."/>
            <person name="Anthouard V."/>
            <person name="Jubin C."/>
            <person name="Castelli V."/>
            <person name="Katinka M."/>
            <person name="Vacherie B."/>
            <person name="Biemont C."/>
            <person name="Skalli Z."/>
            <person name="Cattolico L."/>
            <person name="Poulain J."/>
            <person name="De Berardinis V."/>
            <person name="Cruaud C."/>
            <person name="Duprat S."/>
            <person name="Brottier P."/>
            <person name="Coutanceau J.-P."/>
            <person name="Gouzy J."/>
            <person name="Parra G."/>
            <person name="Lardier G."/>
            <person name="Chapple C."/>
            <person name="McKernan K.J."/>
            <person name="McEwan P."/>
            <person name="Bosak S."/>
            <person name="Kellis M."/>
            <person name="Volff J.-N."/>
            <person name="Guigo R."/>
            <person name="Zody M.C."/>
            <person name="Mesirov J."/>
            <person name="Lindblad-Toh K."/>
            <person name="Birren B."/>
            <person name="Nusbaum C."/>
            <person name="Kahn D."/>
            <person name="Robinson-Rechavi M."/>
            <person name="Laudet V."/>
            <person name="Schachter V."/>
            <person name="Quetier F."/>
            <person name="Saurin W."/>
            <person name="Scarpelli C."/>
            <person name="Wincker P."/>
            <person name="Lander E.S."/>
            <person name="Weissenbach J."/>
            <person name="Roest Crollius H."/>
        </authorList>
    </citation>
    <scope>NUCLEOTIDE SEQUENCE [LARGE SCALE GENOMIC DNA]</scope>
</reference>
<dbReference type="SMART" id="SM00408">
    <property type="entry name" value="IGc2"/>
    <property type="match status" value="1"/>
</dbReference>
<proteinExistence type="predicted"/>
<dbReference type="FunFam" id="2.60.40.10:FF:000357">
    <property type="entry name" value="Fc receptor like 1"/>
    <property type="match status" value="1"/>
</dbReference>
<dbReference type="EMBL" id="CAAE01016189">
    <property type="protein sequence ID" value="CAG13511.1"/>
    <property type="molecule type" value="Genomic_DNA"/>
</dbReference>
<keyword evidence="8" id="KW-0812">Transmembrane</keyword>
<dbReference type="SMART" id="SM00409">
    <property type="entry name" value="IG"/>
    <property type="match status" value="1"/>
</dbReference>
<evidence type="ECO:0000256" key="4">
    <source>
        <dbReference type="ARBA" id="ARBA00023136"/>
    </source>
</evidence>
<evidence type="ECO:0000256" key="2">
    <source>
        <dbReference type="ARBA" id="ARBA00022475"/>
    </source>
</evidence>
<dbReference type="KEGG" id="tng:GSTEN00037782G001"/>
<dbReference type="SUPFAM" id="SSF48726">
    <property type="entry name" value="Immunoglobulin"/>
    <property type="match status" value="2"/>
</dbReference>
<accession>Q4RDM1</accession>
<keyword evidence="7" id="KW-0393">Immunoglobulin domain</keyword>
<dbReference type="InterPro" id="IPR013783">
    <property type="entry name" value="Ig-like_fold"/>
</dbReference>
<dbReference type="HOGENOM" id="CLU_040549_2_2_1"/>
<keyword evidence="5" id="KW-1015">Disulfide bond</keyword>
<dbReference type="Gene3D" id="2.60.40.10">
    <property type="entry name" value="Immunoglobulins"/>
    <property type="match status" value="2"/>
</dbReference>
<evidence type="ECO:0000256" key="5">
    <source>
        <dbReference type="ARBA" id="ARBA00023157"/>
    </source>
</evidence>